<proteinExistence type="inferred from homology"/>
<evidence type="ECO:0000256" key="6">
    <source>
        <dbReference type="ARBA" id="ARBA00022989"/>
    </source>
</evidence>
<comment type="caution">
    <text evidence="10">The sequence shown here is derived from an EMBL/GenBank/DDBJ whole genome shotgun (WGS) entry which is preliminary data.</text>
</comment>
<sequence length="228" mass="24830">MGGFFSELASLATYHNIVFLAKGALTTIALSAFGCILGGLFGTLLAVARLTSGWLSWPLRAFALVFTEFFRRVPFLVTLMLCFFAFQFGGFDVSTLTVGCVTVVLIGTAFLAEIVRAGLQSVHPNQWHAAAAMNFTLLQTIRYVILPQAWTVILPPAFGFFILFIKDSALASQIGVVELTYVGKVFNNRGFSAGVSFGVILLAYFMLSYPLSRLGAKLEKKLGTSRTR</sequence>
<keyword evidence="3 8" id="KW-0813">Transport</keyword>
<feature type="domain" description="ABC transmembrane type-1" evidence="9">
    <location>
        <begin position="24"/>
        <end position="212"/>
    </location>
</feature>
<dbReference type="EMBL" id="AWWI01000087">
    <property type="protein sequence ID" value="PIL19764.1"/>
    <property type="molecule type" value="Genomic_DNA"/>
</dbReference>
<dbReference type="InterPro" id="IPR043429">
    <property type="entry name" value="ArtM/GltK/GlnP/TcyL/YhdX-like"/>
</dbReference>
<dbReference type="PANTHER" id="PTHR30614:SF34">
    <property type="entry name" value="BLR6398 PROTEIN"/>
    <property type="match status" value="1"/>
</dbReference>
<evidence type="ECO:0000256" key="1">
    <source>
        <dbReference type="ARBA" id="ARBA00004429"/>
    </source>
</evidence>
<dbReference type="AlphaFoldDB" id="A0A2G8RDW5"/>
<comment type="subcellular location">
    <subcellularLocation>
        <location evidence="1">Cell inner membrane</location>
        <topology evidence="1">Multi-pass membrane protein</topology>
    </subcellularLocation>
    <subcellularLocation>
        <location evidence="8">Cell membrane</location>
        <topology evidence="8">Multi-pass membrane protein</topology>
    </subcellularLocation>
</comment>
<feature type="transmembrane region" description="Helical" evidence="8">
    <location>
        <begin position="28"/>
        <end position="48"/>
    </location>
</feature>
<evidence type="ECO:0000256" key="2">
    <source>
        <dbReference type="ARBA" id="ARBA00010072"/>
    </source>
</evidence>
<dbReference type="SUPFAM" id="SSF161098">
    <property type="entry name" value="MetI-like"/>
    <property type="match status" value="1"/>
</dbReference>
<feature type="transmembrane region" description="Helical" evidence="8">
    <location>
        <begin position="69"/>
        <end position="90"/>
    </location>
</feature>
<gene>
    <name evidence="10" type="ORF">P775_13005</name>
</gene>
<evidence type="ECO:0000256" key="8">
    <source>
        <dbReference type="RuleBase" id="RU363032"/>
    </source>
</evidence>
<dbReference type="PROSITE" id="PS50928">
    <property type="entry name" value="ABC_TM1"/>
    <property type="match status" value="1"/>
</dbReference>
<dbReference type="CDD" id="cd06261">
    <property type="entry name" value="TM_PBP2"/>
    <property type="match status" value="1"/>
</dbReference>
<reference evidence="10 11" key="1">
    <citation type="submission" date="2013-09" db="EMBL/GenBank/DDBJ databases">
        <title>Genome sequencing of Phaeobacter antarcticus sp. nov. SM1211.</title>
        <authorList>
            <person name="Zhang X.-Y."/>
            <person name="Liu C."/>
            <person name="Chen X.-L."/>
            <person name="Xie B.-B."/>
            <person name="Qin Q.-L."/>
            <person name="Rong J.-C."/>
            <person name="Zhang Y.-Z."/>
        </authorList>
    </citation>
    <scope>NUCLEOTIDE SEQUENCE [LARGE SCALE GENOMIC DNA]</scope>
    <source>
        <strain evidence="10 11">SM1211</strain>
    </source>
</reference>
<dbReference type="GO" id="GO:0022857">
    <property type="term" value="F:transmembrane transporter activity"/>
    <property type="evidence" value="ECO:0007669"/>
    <property type="project" value="InterPro"/>
</dbReference>
<evidence type="ECO:0000259" key="9">
    <source>
        <dbReference type="PROSITE" id="PS50928"/>
    </source>
</evidence>
<protein>
    <recommendedName>
        <fullName evidence="9">ABC transmembrane type-1 domain-containing protein</fullName>
    </recommendedName>
</protein>
<dbReference type="Proteomes" id="UP000231259">
    <property type="component" value="Unassembled WGS sequence"/>
</dbReference>
<accession>A0A2G8RDW5</accession>
<dbReference type="InterPro" id="IPR000515">
    <property type="entry name" value="MetI-like"/>
</dbReference>
<keyword evidence="7 8" id="KW-0472">Membrane</keyword>
<dbReference type="NCBIfam" id="TIGR01726">
    <property type="entry name" value="HEQRo_perm_3TM"/>
    <property type="match status" value="1"/>
</dbReference>
<dbReference type="Pfam" id="PF00528">
    <property type="entry name" value="BPD_transp_1"/>
    <property type="match status" value="1"/>
</dbReference>
<organism evidence="10 11">
    <name type="scientific">Puniceibacterium antarcticum</name>
    <dbReference type="NCBI Taxonomy" id="1206336"/>
    <lineage>
        <taxon>Bacteria</taxon>
        <taxon>Pseudomonadati</taxon>
        <taxon>Pseudomonadota</taxon>
        <taxon>Alphaproteobacteria</taxon>
        <taxon>Rhodobacterales</taxon>
        <taxon>Paracoccaceae</taxon>
        <taxon>Puniceibacterium</taxon>
    </lineage>
</organism>
<dbReference type="InterPro" id="IPR010065">
    <property type="entry name" value="AA_ABC_transptr_permease_3TM"/>
</dbReference>
<keyword evidence="6 8" id="KW-1133">Transmembrane helix</keyword>
<feature type="transmembrane region" description="Helical" evidence="8">
    <location>
        <begin position="96"/>
        <end position="119"/>
    </location>
</feature>
<dbReference type="RefSeq" id="WP_099911294.1">
    <property type="nucleotide sequence ID" value="NZ_AWWI01000087.1"/>
</dbReference>
<evidence type="ECO:0000256" key="5">
    <source>
        <dbReference type="ARBA" id="ARBA00022692"/>
    </source>
</evidence>
<dbReference type="InterPro" id="IPR035906">
    <property type="entry name" value="MetI-like_sf"/>
</dbReference>
<dbReference type="GO" id="GO:0006865">
    <property type="term" value="P:amino acid transport"/>
    <property type="evidence" value="ECO:0007669"/>
    <property type="project" value="TreeGrafter"/>
</dbReference>
<evidence type="ECO:0000256" key="4">
    <source>
        <dbReference type="ARBA" id="ARBA00022475"/>
    </source>
</evidence>
<evidence type="ECO:0000313" key="10">
    <source>
        <dbReference type="EMBL" id="PIL19764.1"/>
    </source>
</evidence>
<dbReference type="GO" id="GO:0043190">
    <property type="term" value="C:ATP-binding cassette (ABC) transporter complex"/>
    <property type="evidence" value="ECO:0007669"/>
    <property type="project" value="InterPro"/>
</dbReference>
<dbReference type="OrthoDB" id="9814902at2"/>
<dbReference type="PANTHER" id="PTHR30614">
    <property type="entry name" value="MEMBRANE COMPONENT OF AMINO ACID ABC TRANSPORTER"/>
    <property type="match status" value="1"/>
</dbReference>
<dbReference type="Gene3D" id="1.10.3720.10">
    <property type="entry name" value="MetI-like"/>
    <property type="match status" value="1"/>
</dbReference>
<comment type="similarity">
    <text evidence="2">Belongs to the binding-protein-dependent transport system permease family. HisMQ subfamily.</text>
</comment>
<evidence type="ECO:0000256" key="7">
    <source>
        <dbReference type="ARBA" id="ARBA00023136"/>
    </source>
</evidence>
<keyword evidence="11" id="KW-1185">Reference proteome</keyword>
<evidence type="ECO:0000256" key="3">
    <source>
        <dbReference type="ARBA" id="ARBA00022448"/>
    </source>
</evidence>
<evidence type="ECO:0000313" key="11">
    <source>
        <dbReference type="Proteomes" id="UP000231259"/>
    </source>
</evidence>
<name>A0A2G8RDW5_9RHOB</name>
<feature type="transmembrane region" description="Helical" evidence="8">
    <location>
        <begin position="140"/>
        <end position="165"/>
    </location>
</feature>
<keyword evidence="5 8" id="KW-0812">Transmembrane</keyword>
<feature type="transmembrane region" description="Helical" evidence="8">
    <location>
        <begin position="191"/>
        <end position="211"/>
    </location>
</feature>
<keyword evidence="4" id="KW-1003">Cell membrane</keyword>